<feature type="transmembrane region" description="Helical" evidence="1">
    <location>
        <begin position="421"/>
        <end position="450"/>
    </location>
</feature>
<accession>A0A9W7GCV5</accession>
<protein>
    <submittedName>
        <fullName evidence="2">Uncharacterized protein</fullName>
    </submittedName>
</protein>
<keyword evidence="3" id="KW-1185">Reference proteome</keyword>
<feature type="transmembrane region" description="Helical" evidence="1">
    <location>
        <begin position="141"/>
        <end position="162"/>
    </location>
</feature>
<dbReference type="InterPro" id="IPR040283">
    <property type="entry name" value="DDB_G0292058-like"/>
</dbReference>
<gene>
    <name evidence="2" type="ORF">TrCOL_g11014</name>
</gene>
<reference evidence="3" key="1">
    <citation type="journal article" date="2023" name="Commun. Biol.">
        <title>Genome analysis of Parmales, the sister group of diatoms, reveals the evolutionary specialization of diatoms from phago-mixotrophs to photoautotrophs.</title>
        <authorList>
            <person name="Ban H."/>
            <person name="Sato S."/>
            <person name="Yoshikawa S."/>
            <person name="Yamada K."/>
            <person name="Nakamura Y."/>
            <person name="Ichinomiya M."/>
            <person name="Sato N."/>
            <person name="Blanc-Mathieu R."/>
            <person name="Endo H."/>
            <person name="Kuwata A."/>
            <person name="Ogata H."/>
        </authorList>
    </citation>
    <scope>NUCLEOTIDE SEQUENCE [LARGE SCALE GENOMIC DNA]</scope>
</reference>
<keyword evidence="1" id="KW-1133">Transmembrane helix</keyword>
<dbReference type="PANTHER" id="PTHR31414:SF18">
    <property type="entry name" value="TRANSMEMBRANE PROTEIN-RELATED"/>
    <property type="match status" value="1"/>
</dbReference>
<dbReference type="Proteomes" id="UP001165065">
    <property type="component" value="Unassembled WGS sequence"/>
</dbReference>
<proteinExistence type="predicted"/>
<organism evidence="2 3">
    <name type="scientific">Triparma columacea</name>
    <dbReference type="NCBI Taxonomy" id="722753"/>
    <lineage>
        <taxon>Eukaryota</taxon>
        <taxon>Sar</taxon>
        <taxon>Stramenopiles</taxon>
        <taxon>Ochrophyta</taxon>
        <taxon>Bolidophyceae</taxon>
        <taxon>Parmales</taxon>
        <taxon>Triparmaceae</taxon>
        <taxon>Triparma</taxon>
    </lineage>
</organism>
<keyword evidence="1" id="KW-0472">Membrane</keyword>
<dbReference type="AlphaFoldDB" id="A0A9W7GCV5"/>
<name>A0A9W7GCV5_9STRA</name>
<feature type="transmembrane region" description="Helical" evidence="1">
    <location>
        <begin position="773"/>
        <end position="797"/>
    </location>
</feature>
<feature type="transmembrane region" description="Helical" evidence="1">
    <location>
        <begin position="384"/>
        <end position="409"/>
    </location>
</feature>
<comment type="caution">
    <text evidence="2">The sequence shown here is derived from an EMBL/GenBank/DDBJ whole genome shotgun (WGS) entry which is preliminary data.</text>
</comment>
<evidence type="ECO:0000256" key="1">
    <source>
        <dbReference type="SAM" id="Phobius"/>
    </source>
</evidence>
<dbReference type="GO" id="GO:0016020">
    <property type="term" value="C:membrane"/>
    <property type="evidence" value="ECO:0007669"/>
    <property type="project" value="TreeGrafter"/>
</dbReference>
<dbReference type="PANTHER" id="PTHR31414">
    <property type="entry name" value="TRANSMEMBRANE PROTEIN DDB_G0292058"/>
    <property type="match status" value="1"/>
</dbReference>
<dbReference type="OrthoDB" id="10334116at2759"/>
<dbReference type="EMBL" id="BRYA01000137">
    <property type="protein sequence ID" value="GMI40807.1"/>
    <property type="molecule type" value="Genomic_DNA"/>
</dbReference>
<keyword evidence="1" id="KW-0812">Transmembrane</keyword>
<sequence length="832" mass="91300">MSTKSWANLAQTSSEIEVPVPHFTSKLTRLVESIRSLDTAFYKDVMKAMSLYHCERDSRKAGNMARCVDVSVAFKDSTNSCVKPSDSTCDHTTKCERDSNCYWLKPEEGKPRERRYTDEESDKNSDFLFSISASGTYGGTVAIYTLYGFIIALCTLFLWFGFFLGRCCCSCAWENWLCRVCSPEPRRAGYNIQLEVKVPIYAHNFFSLAMLICIIFAHIGNNKLTESWLNTTKQSLVGLGHVKDFLNDMAKPVEKLLEATPDASYEAENIIEREKYALWGLDSVEDAIINLYVGEKAGLNEAGAMENVNASLSQLASSVAPLVSDVLGLRSTLNETLTSNKDNLLLSATVAMERLKRVNTTVGQFEENILYADSMIRTAAPYRWTILLTLFIATLVSVFSGIVGVIAYFTPFAFDDYLISLLNLTFFLSGFICSAGLVLGSVTFSATLFAGDACKMIDLTTADFEPYVGSFAGEVAGLCFSGGNFTKSLNLEEDNGYVQSRRLIDHAVGKVTGFDEQIAFSSLDAETTAVETAAVGLTISAEFGTLTTSLLSMSDLVSSNDYDSTAKYNCPFDFALDFDSTAPLELLEPWEYATSDGGKSGNTGWKEMKFDEIPYARQGSESAEDYIARIFGVAGRCTGGADEAHPKLCWQGWKRNVIPVDPVEFCTGGEGCEYPCQVVTRNIRKGFNETVRIIRVRDALEARVAAAKVEAGKLKGNLTSSRADAASMEGGNVGELLGEVRRLECNGQCLFVRELYNNVKKEMCLNATDAMSFIWLSLVVLAGLSALNGSLALLLVVRMRGESKVDIEPVFEEDEDEEIDGKGIGGDVDLYA</sequence>
<evidence type="ECO:0000313" key="2">
    <source>
        <dbReference type="EMBL" id="GMI40807.1"/>
    </source>
</evidence>
<evidence type="ECO:0000313" key="3">
    <source>
        <dbReference type="Proteomes" id="UP001165065"/>
    </source>
</evidence>